<name>A0AAE3DPV2_9FIRM</name>
<dbReference type="GO" id="GO:0003677">
    <property type="term" value="F:DNA binding"/>
    <property type="evidence" value="ECO:0007669"/>
    <property type="project" value="UniProtKB-KW"/>
</dbReference>
<dbReference type="SUPFAM" id="SSF46785">
    <property type="entry name" value="Winged helix' DNA-binding domain"/>
    <property type="match status" value="1"/>
</dbReference>
<dbReference type="RefSeq" id="WP_178046585.1">
    <property type="nucleotide sequence ID" value="NZ_JAJEPR010000001.1"/>
</dbReference>
<dbReference type="AlphaFoldDB" id="A0AAE3DPV2"/>
<dbReference type="PROSITE" id="PS01332">
    <property type="entry name" value="HTH_RRF2_1"/>
    <property type="match status" value="1"/>
</dbReference>
<dbReference type="Proteomes" id="UP001197875">
    <property type="component" value="Unassembled WGS sequence"/>
</dbReference>
<keyword evidence="3" id="KW-1185">Reference proteome</keyword>
<dbReference type="InterPro" id="IPR036390">
    <property type="entry name" value="WH_DNA-bd_sf"/>
</dbReference>
<dbReference type="EMBL" id="JAJEPR010000001">
    <property type="protein sequence ID" value="MCC2188358.1"/>
    <property type="molecule type" value="Genomic_DNA"/>
</dbReference>
<dbReference type="PANTHER" id="PTHR33221">
    <property type="entry name" value="WINGED HELIX-TURN-HELIX TRANSCRIPTIONAL REGULATOR, RRF2 FAMILY"/>
    <property type="match status" value="1"/>
</dbReference>
<dbReference type="InterPro" id="IPR036388">
    <property type="entry name" value="WH-like_DNA-bd_sf"/>
</dbReference>
<dbReference type="Pfam" id="PF02082">
    <property type="entry name" value="Rrf2"/>
    <property type="match status" value="1"/>
</dbReference>
<sequence length="151" mass="16736">MKISTKGRYALRLMLDLATEGNGKPVSIKDIAGRQDISEKYLEQIISSLNRAGYVKSVRGSQGGYLLKMDPKEYTVGMILRVTEGSLAPVDCAEDGSCDRVSTCATAMLWKKISDAVNDVVDHTTLADLLEWQQDKEDYCLQVELNKGSWI</sequence>
<dbReference type="NCBIfam" id="TIGR00738">
    <property type="entry name" value="rrf2_super"/>
    <property type="match status" value="1"/>
</dbReference>
<accession>A0AAE3DPV2</accession>
<protein>
    <submittedName>
        <fullName evidence="2">Rrf2 family transcriptional regulator</fullName>
    </submittedName>
</protein>
<gene>
    <name evidence="2" type="ORF">LKD71_00740</name>
</gene>
<evidence type="ECO:0000313" key="3">
    <source>
        <dbReference type="Proteomes" id="UP001197875"/>
    </source>
</evidence>
<dbReference type="Gene3D" id="1.10.10.10">
    <property type="entry name" value="Winged helix-like DNA-binding domain superfamily/Winged helix DNA-binding domain"/>
    <property type="match status" value="1"/>
</dbReference>
<dbReference type="GO" id="GO:0003700">
    <property type="term" value="F:DNA-binding transcription factor activity"/>
    <property type="evidence" value="ECO:0007669"/>
    <property type="project" value="TreeGrafter"/>
</dbReference>
<evidence type="ECO:0000256" key="1">
    <source>
        <dbReference type="ARBA" id="ARBA00023125"/>
    </source>
</evidence>
<comment type="caution">
    <text evidence="2">The sequence shown here is derived from an EMBL/GenBank/DDBJ whole genome shotgun (WGS) entry which is preliminary data.</text>
</comment>
<dbReference type="InterPro" id="IPR030489">
    <property type="entry name" value="TR_Rrf2-type_CS"/>
</dbReference>
<proteinExistence type="predicted"/>
<dbReference type="PANTHER" id="PTHR33221:SF5">
    <property type="entry name" value="HTH-TYPE TRANSCRIPTIONAL REGULATOR ISCR"/>
    <property type="match status" value="1"/>
</dbReference>
<reference evidence="2 3" key="1">
    <citation type="submission" date="2021-10" db="EMBL/GenBank/DDBJ databases">
        <title>Anaerobic single-cell dispensing facilitates the cultivation of human gut bacteria.</title>
        <authorList>
            <person name="Afrizal A."/>
        </authorList>
    </citation>
    <scope>NUCLEOTIDE SEQUENCE [LARGE SCALE GENOMIC DNA]</scope>
    <source>
        <strain evidence="2 3">CLA-AA-H277</strain>
    </source>
</reference>
<dbReference type="InterPro" id="IPR000944">
    <property type="entry name" value="Tscrpt_reg_Rrf2"/>
</dbReference>
<organism evidence="2 3">
    <name type="scientific">Fusicatenibacter faecihominis</name>
    <dbReference type="NCBI Taxonomy" id="2881276"/>
    <lineage>
        <taxon>Bacteria</taxon>
        <taxon>Bacillati</taxon>
        <taxon>Bacillota</taxon>
        <taxon>Clostridia</taxon>
        <taxon>Lachnospirales</taxon>
        <taxon>Lachnospiraceae</taxon>
        <taxon>Fusicatenibacter</taxon>
    </lineage>
</organism>
<keyword evidence="1" id="KW-0238">DNA-binding</keyword>
<evidence type="ECO:0000313" key="2">
    <source>
        <dbReference type="EMBL" id="MCC2188358.1"/>
    </source>
</evidence>
<dbReference type="PROSITE" id="PS51197">
    <property type="entry name" value="HTH_RRF2_2"/>
    <property type="match status" value="1"/>
</dbReference>
<dbReference type="GO" id="GO:0005829">
    <property type="term" value="C:cytosol"/>
    <property type="evidence" value="ECO:0007669"/>
    <property type="project" value="TreeGrafter"/>
</dbReference>